<keyword evidence="3" id="KW-1185">Reference proteome</keyword>
<feature type="region of interest" description="Disordered" evidence="1">
    <location>
        <begin position="236"/>
        <end position="269"/>
    </location>
</feature>
<dbReference type="InterPro" id="IPR012340">
    <property type="entry name" value="NA-bd_OB-fold"/>
</dbReference>
<evidence type="ECO:0000313" key="2">
    <source>
        <dbReference type="EMBL" id="KAH0911458.1"/>
    </source>
</evidence>
<evidence type="ECO:0008006" key="4">
    <source>
        <dbReference type="Google" id="ProtNLM"/>
    </source>
</evidence>
<proteinExistence type="predicted"/>
<organism evidence="2 3">
    <name type="scientific">Brassica napus</name>
    <name type="common">Rape</name>
    <dbReference type="NCBI Taxonomy" id="3708"/>
    <lineage>
        <taxon>Eukaryota</taxon>
        <taxon>Viridiplantae</taxon>
        <taxon>Streptophyta</taxon>
        <taxon>Embryophyta</taxon>
        <taxon>Tracheophyta</taxon>
        <taxon>Spermatophyta</taxon>
        <taxon>Magnoliopsida</taxon>
        <taxon>eudicotyledons</taxon>
        <taxon>Gunneridae</taxon>
        <taxon>Pentapetalae</taxon>
        <taxon>rosids</taxon>
        <taxon>malvids</taxon>
        <taxon>Brassicales</taxon>
        <taxon>Brassicaceae</taxon>
        <taxon>Brassiceae</taxon>
        <taxon>Brassica</taxon>
    </lineage>
</organism>
<sequence>MDSEKMSSSDAIVAQAAFDVLRLGRSAQFIVALLLRFWDSKNIKKHELRDPWISLLLAPPTTVHVYEVVPSLKFHALNSQMLLGKFILSKVQTLRTLKTVVVYLSLWDEAAAILRIVEVLKHNNWYYVSCTGCSRKLDKSDQSPHCNRCVNLNATGVVKEMLQLTNLPAAALTLNEINSGGSEQLPQCHAKFAGKYFPNMCAPVYFPSRQPHFHCSTLFQTSNPKAAPFIEREIGQASASTSTEVEGLKDDTHPEGVKEEEVGNTHTRE</sequence>
<name>A0ABQ8C371_BRANA</name>
<protein>
    <recommendedName>
        <fullName evidence="4">Replication factor A C-terminal domain-containing protein</fullName>
    </recommendedName>
</protein>
<dbReference type="Gene3D" id="2.40.50.140">
    <property type="entry name" value="Nucleic acid-binding proteins"/>
    <property type="match status" value="1"/>
</dbReference>
<dbReference type="EMBL" id="JAGKQM010000009">
    <property type="protein sequence ID" value="KAH0911458.1"/>
    <property type="molecule type" value="Genomic_DNA"/>
</dbReference>
<evidence type="ECO:0000256" key="1">
    <source>
        <dbReference type="SAM" id="MobiDB-lite"/>
    </source>
</evidence>
<gene>
    <name evidence="2" type="ORF">HID58_034779</name>
</gene>
<evidence type="ECO:0000313" key="3">
    <source>
        <dbReference type="Proteomes" id="UP000824890"/>
    </source>
</evidence>
<feature type="compositionally biased region" description="Basic and acidic residues" evidence="1">
    <location>
        <begin position="246"/>
        <end position="269"/>
    </location>
</feature>
<comment type="caution">
    <text evidence="2">The sequence shown here is derived from an EMBL/GenBank/DDBJ whole genome shotgun (WGS) entry which is preliminary data.</text>
</comment>
<reference evidence="2 3" key="1">
    <citation type="submission" date="2021-05" db="EMBL/GenBank/DDBJ databases">
        <title>Genome Assembly of Synthetic Allotetraploid Brassica napus Reveals Homoeologous Exchanges between Subgenomes.</title>
        <authorList>
            <person name="Davis J.T."/>
        </authorList>
    </citation>
    <scope>NUCLEOTIDE SEQUENCE [LARGE SCALE GENOMIC DNA]</scope>
    <source>
        <strain evidence="3">cv. Da-Ae</strain>
        <tissue evidence="2">Seedling</tissue>
    </source>
</reference>
<accession>A0ABQ8C371</accession>
<dbReference type="Proteomes" id="UP000824890">
    <property type="component" value="Unassembled WGS sequence"/>
</dbReference>